<dbReference type="Gene3D" id="3.10.20.70">
    <property type="entry name" value="Glutamine synthetase, N-terminal domain"/>
    <property type="match status" value="1"/>
</dbReference>
<dbReference type="PANTHER" id="PTHR43785">
    <property type="entry name" value="GAMMA-GLUTAMYLPUTRESCINE SYNTHETASE"/>
    <property type="match status" value="1"/>
</dbReference>
<dbReference type="PROSITE" id="PS51987">
    <property type="entry name" value="GS_CATALYTIC"/>
    <property type="match status" value="1"/>
</dbReference>
<dbReference type="PROSITE" id="PS00181">
    <property type="entry name" value="GLNA_ATP"/>
    <property type="match status" value="1"/>
</dbReference>
<sequence length="479" mass="53069">MEATSFITDLSAGVRSADGSEERTRYKAAFKSEVDGYLAAHPETAYVDVLLTDLNGIFRGKRLPVDSLPRLAKGCYFPASMFAMDLLGNVVEETGLGQEIGEPDLLCLPLLGTLMPNAHDPARIAQVLLTMVDEQGASHPFEPRNVLAHVWEQLKARGLYPVVAVELEFYLVDRERDAEGALQPPRSPVTSERSEQSQVYSLDNLDDFAEVLSDINQMARQQGLSAEGAVAEASPGQFEINLEHGHDVLKACDDALMLKRLIRQIADQHDLQATFMAKPYGDFAGNGMHIHLSLVDREDYNLFADEEVEDTELLHRALAGMIELMPASMALFAPNVNAFRRFQPGMYVPTRASWGYNNRTVALRIPRSGRRDYRIEHRVAGADANPYLVVAALLAGLLHGLDNALPLDPPIEGNGLDQPGVELPTRQSDALALLEESAPLARYLGEGFLRIYRLCKANELARFERQVTELELDWLLKHA</sequence>
<dbReference type="InterPro" id="IPR027303">
    <property type="entry name" value="Gln_synth_gly_rich_site"/>
</dbReference>
<organism evidence="7 8">
    <name type="scientific">Halotalea alkalilenta</name>
    <dbReference type="NCBI Taxonomy" id="376489"/>
    <lineage>
        <taxon>Bacteria</taxon>
        <taxon>Pseudomonadati</taxon>
        <taxon>Pseudomonadota</taxon>
        <taxon>Gammaproteobacteria</taxon>
        <taxon>Oceanospirillales</taxon>
        <taxon>Halomonadaceae</taxon>
        <taxon>Halotalea</taxon>
    </lineage>
</organism>
<dbReference type="EMBL" id="CP015243">
    <property type="protein sequence ID" value="ANF56198.1"/>
    <property type="molecule type" value="Genomic_DNA"/>
</dbReference>
<evidence type="ECO:0000313" key="8">
    <source>
        <dbReference type="Proteomes" id="UP000077875"/>
    </source>
</evidence>
<accession>A0A172YAD6</accession>
<dbReference type="STRING" id="376489.A5892_00915"/>
<keyword evidence="3" id="KW-0460">Magnesium</keyword>
<gene>
    <name evidence="7" type="ORF">A5892_00915</name>
</gene>
<dbReference type="SMART" id="SM01230">
    <property type="entry name" value="Gln-synt_C"/>
    <property type="match status" value="1"/>
</dbReference>
<protein>
    <submittedName>
        <fullName evidence="7">Gamma-glutamylputrescine synthetase</fullName>
    </submittedName>
</protein>
<dbReference type="GO" id="GO:0004356">
    <property type="term" value="F:glutamine synthetase activity"/>
    <property type="evidence" value="ECO:0007669"/>
    <property type="project" value="InterPro"/>
</dbReference>
<comment type="cofactor">
    <cofactor evidence="1">
        <name>Mg(2+)</name>
        <dbReference type="ChEBI" id="CHEBI:18420"/>
    </cofactor>
</comment>
<evidence type="ECO:0000256" key="1">
    <source>
        <dbReference type="ARBA" id="ARBA00001946"/>
    </source>
</evidence>
<dbReference type="RefSeq" id="WP_064121191.1">
    <property type="nucleotide sequence ID" value="NZ_CP015243.1"/>
</dbReference>
<evidence type="ECO:0000259" key="6">
    <source>
        <dbReference type="PROSITE" id="PS51987"/>
    </source>
</evidence>
<evidence type="ECO:0000256" key="4">
    <source>
        <dbReference type="PROSITE-ProRule" id="PRU01331"/>
    </source>
</evidence>
<dbReference type="InterPro" id="IPR008146">
    <property type="entry name" value="Gln_synth_cat_dom"/>
</dbReference>
<feature type="domain" description="GS catalytic" evidence="6">
    <location>
        <begin position="143"/>
        <end position="479"/>
    </location>
</feature>
<dbReference type="Pfam" id="PF00120">
    <property type="entry name" value="Gln-synt_C"/>
    <property type="match status" value="1"/>
</dbReference>
<dbReference type="Gene3D" id="3.30.590.10">
    <property type="entry name" value="Glutamine synthetase/guanido kinase, catalytic domain"/>
    <property type="match status" value="1"/>
</dbReference>
<name>A0A172YAD6_9GAMM</name>
<dbReference type="InterPro" id="IPR036651">
    <property type="entry name" value="Gln_synt_N_sf"/>
</dbReference>
<dbReference type="KEGG" id="haa:A5892_00915"/>
<dbReference type="GO" id="GO:0006598">
    <property type="term" value="P:polyamine catabolic process"/>
    <property type="evidence" value="ECO:0007669"/>
    <property type="project" value="TreeGrafter"/>
</dbReference>
<evidence type="ECO:0000313" key="7">
    <source>
        <dbReference type="EMBL" id="ANF56198.1"/>
    </source>
</evidence>
<dbReference type="SUPFAM" id="SSF54368">
    <property type="entry name" value="Glutamine synthetase, N-terminal domain"/>
    <property type="match status" value="1"/>
</dbReference>
<proteinExistence type="inferred from homology"/>
<dbReference type="SUPFAM" id="SSF55931">
    <property type="entry name" value="Glutamine synthetase/guanido kinase"/>
    <property type="match status" value="1"/>
</dbReference>
<evidence type="ECO:0000256" key="3">
    <source>
        <dbReference type="ARBA" id="ARBA00022842"/>
    </source>
</evidence>
<comment type="similarity">
    <text evidence="4 5">Belongs to the glutamine synthetase family.</text>
</comment>
<reference evidence="7 8" key="1">
    <citation type="submission" date="2016-04" db="EMBL/GenBank/DDBJ databases">
        <title>Complete Genome Sequence of Halotalea alkalilenta IHB B 13600.</title>
        <authorList>
            <person name="Swarnkar M.K."/>
            <person name="Sharma A."/>
            <person name="Kaushal K."/>
            <person name="Soni R."/>
            <person name="Rana S."/>
            <person name="Singh A.K."/>
            <person name="Gulati A."/>
        </authorList>
    </citation>
    <scope>NUCLEOTIDE SEQUENCE [LARGE SCALE GENOMIC DNA]</scope>
    <source>
        <strain evidence="7 8">IHB B 13600</strain>
    </source>
</reference>
<dbReference type="PANTHER" id="PTHR43785:SF12">
    <property type="entry name" value="TYPE-1 GLUTAMINE SYNTHETASE 2"/>
    <property type="match status" value="1"/>
</dbReference>
<dbReference type="GO" id="GO:0006542">
    <property type="term" value="P:glutamine biosynthetic process"/>
    <property type="evidence" value="ECO:0007669"/>
    <property type="project" value="InterPro"/>
</dbReference>
<dbReference type="Proteomes" id="UP000077875">
    <property type="component" value="Chromosome"/>
</dbReference>
<dbReference type="AlphaFoldDB" id="A0A172YAD6"/>
<keyword evidence="8" id="KW-1185">Reference proteome</keyword>
<dbReference type="InterPro" id="IPR014746">
    <property type="entry name" value="Gln_synth/guanido_kin_cat_dom"/>
</dbReference>
<keyword evidence="2" id="KW-0436">Ligase</keyword>
<evidence type="ECO:0000256" key="2">
    <source>
        <dbReference type="ARBA" id="ARBA00022598"/>
    </source>
</evidence>
<evidence type="ECO:0000256" key="5">
    <source>
        <dbReference type="RuleBase" id="RU000384"/>
    </source>
</evidence>